<accession>A0AA40KE59</accession>
<dbReference type="Proteomes" id="UP001177670">
    <property type="component" value="Unassembled WGS sequence"/>
</dbReference>
<proteinExistence type="predicted"/>
<evidence type="ECO:0000256" key="1">
    <source>
        <dbReference type="SAM" id="MobiDB-lite"/>
    </source>
</evidence>
<evidence type="ECO:0000313" key="3">
    <source>
        <dbReference type="Proteomes" id="UP001177670"/>
    </source>
</evidence>
<sequence>MPADGHNSPSSVAADALGVRRRASRNAYTGPPGQAAASLLPAITGKTADG</sequence>
<comment type="caution">
    <text evidence="2">The sequence shown here is derived from an EMBL/GenBank/DDBJ whole genome shotgun (WGS) entry which is preliminary data.</text>
</comment>
<keyword evidence="3" id="KW-1185">Reference proteome</keyword>
<dbReference type="EMBL" id="JAHYIQ010000060">
    <property type="protein sequence ID" value="KAK1116905.1"/>
    <property type="molecule type" value="Genomic_DNA"/>
</dbReference>
<gene>
    <name evidence="2" type="ORF">K0M31_017982</name>
</gene>
<reference evidence="2" key="1">
    <citation type="submission" date="2021-10" db="EMBL/GenBank/DDBJ databases">
        <title>Melipona bicolor Genome sequencing and assembly.</title>
        <authorList>
            <person name="Araujo N.S."/>
            <person name="Arias M.C."/>
        </authorList>
    </citation>
    <scope>NUCLEOTIDE SEQUENCE</scope>
    <source>
        <strain evidence="2">USP_2M_L1-L4_2017</strain>
        <tissue evidence="2">Whole body</tissue>
    </source>
</reference>
<feature type="region of interest" description="Disordered" evidence="1">
    <location>
        <begin position="1"/>
        <end position="50"/>
    </location>
</feature>
<dbReference type="AlphaFoldDB" id="A0AA40KE59"/>
<name>A0AA40KE59_9HYME</name>
<organism evidence="2 3">
    <name type="scientific">Melipona bicolor</name>
    <dbReference type="NCBI Taxonomy" id="60889"/>
    <lineage>
        <taxon>Eukaryota</taxon>
        <taxon>Metazoa</taxon>
        <taxon>Ecdysozoa</taxon>
        <taxon>Arthropoda</taxon>
        <taxon>Hexapoda</taxon>
        <taxon>Insecta</taxon>
        <taxon>Pterygota</taxon>
        <taxon>Neoptera</taxon>
        <taxon>Endopterygota</taxon>
        <taxon>Hymenoptera</taxon>
        <taxon>Apocrita</taxon>
        <taxon>Aculeata</taxon>
        <taxon>Apoidea</taxon>
        <taxon>Anthophila</taxon>
        <taxon>Apidae</taxon>
        <taxon>Melipona</taxon>
    </lineage>
</organism>
<protein>
    <submittedName>
        <fullName evidence="2">Uncharacterized protein</fullName>
    </submittedName>
</protein>
<evidence type="ECO:0000313" key="2">
    <source>
        <dbReference type="EMBL" id="KAK1116905.1"/>
    </source>
</evidence>